<comment type="function">
    <text evidence="9">Catalyzes the decarboxylative condensation of pimeloyl-[acyl-carrier protein] and L-alanine to produce 8-amino-7-oxononanoate (AON), [acyl-carrier protein], and carbon dioxide.</text>
</comment>
<name>A0ABR8VNY8_9BACI</name>
<evidence type="ECO:0000256" key="8">
    <source>
        <dbReference type="ARBA" id="ARBA00047715"/>
    </source>
</evidence>
<protein>
    <recommendedName>
        <fullName evidence="9">8-amino-7-ketopelargonate synthase</fullName>
        <ecNumber evidence="9">2.3.1.47</ecNumber>
    </recommendedName>
</protein>
<dbReference type="EC" id="2.3.1.47" evidence="9"/>
<comment type="pathway">
    <text evidence="2 9">Cofactor biosynthesis; biotin biosynthesis.</text>
</comment>
<gene>
    <name evidence="11" type="primary">bioF</name>
    <name evidence="11" type="ORF">H9631_15475</name>
</gene>
<dbReference type="Gene3D" id="3.90.1150.10">
    <property type="entry name" value="Aspartate Aminotransferase, domain 1"/>
    <property type="match status" value="1"/>
</dbReference>
<keyword evidence="5 9" id="KW-0808">Transferase</keyword>
<dbReference type="Proteomes" id="UP000648182">
    <property type="component" value="Unassembled WGS sequence"/>
</dbReference>
<keyword evidence="11" id="KW-0012">Acyltransferase</keyword>
<evidence type="ECO:0000256" key="4">
    <source>
        <dbReference type="ARBA" id="ARBA00011738"/>
    </source>
</evidence>
<keyword evidence="12" id="KW-1185">Reference proteome</keyword>
<dbReference type="PANTHER" id="PTHR13693">
    <property type="entry name" value="CLASS II AMINOTRANSFERASE/8-AMINO-7-OXONONANOATE SYNTHASE"/>
    <property type="match status" value="1"/>
</dbReference>
<dbReference type="PROSITE" id="PS00599">
    <property type="entry name" value="AA_TRANSFER_CLASS_2"/>
    <property type="match status" value="1"/>
</dbReference>
<evidence type="ECO:0000313" key="11">
    <source>
        <dbReference type="EMBL" id="MBD8006480.1"/>
    </source>
</evidence>
<dbReference type="NCBIfam" id="TIGR00858">
    <property type="entry name" value="bioF"/>
    <property type="match status" value="1"/>
</dbReference>
<comment type="caution">
    <text evidence="11">The sequence shown here is derived from an EMBL/GenBank/DDBJ whole genome shotgun (WGS) entry which is preliminary data.</text>
</comment>
<proteinExistence type="inferred from homology"/>
<comment type="catalytic activity">
    <reaction evidence="8 9">
        <text>6-carboxyhexanoyl-[ACP] + L-alanine + H(+) = (8S)-8-amino-7-oxononanoate + holo-[ACP] + CO2</text>
        <dbReference type="Rhea" id="RHEA:42288"/>
        <dbReference type="Rhea" id="RHEA-COMP:9685"/>
        <dbReference type="Rhea" id="RHEA-COMP:9955"/>
        <dbReference type="ChEBI" id="CHEBI:15378"/>
        <dbReference type="ChEBI" id="CHEBI:16526"/>
        <dbReference type="ChEBI" id="CHEBI:57972"/>
        <dbReference type="ChEBI" id="CHEBI:64479"/>
        <dbReference type="ChEBI" id="CHEBI:78846"/>
        <dbReference type="ChEBI" id="CHEBI:149468"/>
        <dbReference type="EC" id="2.3.1.47"/>
    </reaction>
</comment>
<dbReference type="InterPro" id="IPR015421">
    <property type="entry name" value="PyrdxlP-dep_Trfase_major"/>
</dbReference>
<dbReference type="InterPro" id="IPR015424">
    <property type="entry name" value="PyrdxlP-dep_Trfase"/>
</dbReference>
<evidence type="ECO:0000256" key="7">
    <source>
        <dbReference type="ARBA" id="ARBA00022898"/>
    </source>
</evidence>
<sequence length="384" mass="41972">MHSFDKDLNQRLNETKAAGLYRKLKTIDTAAGGKREIVFSSNDYLGLANDIQLIRQAEAVLHDCGVGSSGSRLTTGNSIWHEKLEKRIAAFKQTEAALLFSNGYLANIGVLSSLPEQGDVILSDELNHASIIDGCRLSRARTIVYKHVDMDDLEEKLRQTQSYHRRFIVTDGVFSMDGTIAPLDLLMKLASQYRAYVIVDDAHATGVLGENGRGTSEYFHVFPDVVIGTLSKAVGTEGGFIAGSHHLIDFLLNHARTFIFQTAIPPSSCAASYAALELIEAGKEKRRGLFSKVKKVKSALNDMGYQVKGGATSIIPILIGEAEKAVLFSQKLQENGIYAPAIRPPTVPEGESRIRLTVTAGHSSEDINHLLESFNVIGKELNMI</sequence>
<comment type="similarity">
    <text evidence="3 9">Belongs to the class-II pyridoxal-phosphate-dependent aminotransferase family. BioF subfamily.</text>
</comment>
<dbReference type="Pfam" id="PF00155">
    <property type="entry name" value="Aminotran_1_2"/>
    <property type="match status" value="1"/>
</dbReference>
<dbReference type="GO" id="GO:0008710">
    <property type="term" value="F:8-amino-7-oxononanoate synthase activity"/>
    <property type="evidence" value="ECO:0007669"/>
    <property type="project" value="UniProtKB-EC"/>
</dbReference>
<organism evidence="11 12">
    <name type="scientific">Bacillus norwichensis</name>
    <dbReference type="NCBI Taxonomy" id="2762217"/>
    <lineage>
        <taxon>Bacteria</taxon>
        <taxon>Bacillati</taxon>
        <taxon>Bacillota</taxon>
        <taxon>Bacilli</taxon>
        <taxon>Bacillales</taxon>
        <taxon>Bacillaceae</taxon>
        <taxon>Bacillus</taxon>
    </lineage>
</organism>
<evidence type="ECO:0000256" key="1">
    <source>
        <dbReference type="ARBA" id="ARBA00001933"/>
    </source>
</evidence>
<dbReference type="SUPFAM" id="SSF53383">
    <property type="entry name" value="PLP-dependent transferases"/>
    <property type="match status" value="1"/>
</dbReference>
<comment type="cofactor">
    <cofactor evidence="1 9">
        <name>pyridoxal 5'-phosphate</name>
        <dbReference type="ChEBI" id="CHEBI:597326"/>
    </cofactor>
</comment>
<evidence type="ECO:0000259" key="10">
    <source>
        <dbReference type="Pfam" id="PF00155"/>
    </source>
</evidence>
<accession>A0ABR8VNY8</accession>
<evidence type="ECO:0000256" key="9">
    <source>
        <dbReference type="RuleBase" id="RU003693"/>
    </source>
</evidence>
<reference evidence="11 12" key="1">
    <citation type="submission" date="2020-08" db="EMBL/GenBank/DDBJ databases">
        <title>A Genomic Blueprint of the Chicken Gut Microbiome.</title>
        <authorList>
            <person name="Gilroy R."/>
            <person name="Ravi A."/>
            <person name="Getino M."/>
            <person name="Pursley I."/>
            <person name="Horton D.L."/>
            <person name="Alikhan N.-F."/>
            <person name="Baker D."/>
            <person name="Gharbi K."/>
            <person name="Hall N."/>
            <person name="Watson M."/>
            <person name="Adriaenssens E.M."/>
            <person name="Foster-Nyarko E."/>
            <person name="Jarju S."/>
            <person name="Secka A."/>
            <person name="Antonio M."/>
            <person name="Oren A."/>
            <person name="Chaudhuri R."/>
            <person name="La Ragione R.M."/>
            <person name="Hildebrand F."/>
            <person name="Pallen M.J."/>
        </authorList>
    </citation>
    <scope>NUCLEOTIDE SEQUENCE [LARGE SCALE GENOMIC DNA]</scope>
    <source>
        <strain evidence="11 12">Sa1BUA2</strain>
    </source>
</reference>
<dbReference type="Gene3D" id="3.40.640.10">
    <property type="entry name" value="Type I PLP-dependent aspartate aminotransferase-like (Major domain)"/>
    <property type="match status" value="1"/>
</dbReference>
<dbReference type="EMBL" id="JACSPV010000031">
    <property type="protein sequence ID" value="MBD8006480.1"/>
    <property type="molecule type" value="Genomic_DNA"/>
</dbReference>
<evidence type="ECO:0000256" key="6">
    <source>
        <dbReference type="ARBA" id="ARBA00022756"/>
    </source>
</evidence>
<dbReference type="InterPro" id="IPR004839">
    <property type="entry name" value="Aminotransferase_I/II_large"/>
</dbReference>
<evidence type="ECO:0000256" key="5">
    <source>
        <dbReference type="ARBA" id="ARBA00022679"/>
    </source>
</evidence>
<evidence type="ECO:0000256" key="2">
    <source>
        <dbReference type="ARBA" id="ARBA00004746"/>
    </source>
</evidence>
<dbReference type="InterPro" id="IPR004723">
    <property type="entry name" value="AONS_Archaea/Proteobacteria"/>
</dbReference>
<dbReference type="InterPro" id="IPR050087">
    <property type="entry name" value="AON_synthase_class-II"/>
</dbReference>
<dbReference type="CDD" id="cd06454">
    <property type="entry name" value="KBL_like"/>
    <property type="match status" value="1"/>
</dbReference>
<feature type="domain" description="Aminotransferase class I/classII large" evidence="10">
    <location>
        <begin position="37"/>
        <end position="373"/>
    </location>
</feature>
<dbReference type="RefSeq" id="WP_191814359.1">
    <property type="nucleotide sequence ID" value="NZ_JACSPV010000031.1"/>
</dbReference>
<keyword evidence="7 9" id="KW-0663">Pyridoxal phosphate</keyword>
<comment type="subunit">
    <text evidence="4 9">Homodimer.</text>
</comment>
<keyword evidence="6" id="KW-0093">Biotin biosynthesis</keyword>
<dbReference type="PANTHER" id="PTHR13693:SF3">
    <property type="entry name" value="LD36009P"/>
    <property type="match status" value="1"/>
</dbReference>
<dbReference type="InterPro" id="IPR001917">
    <property type="entry name" value="Aminotrans_II_pyridoxalP_BS"/>
</dbReference>
<dbReference type="InterPro" id="IPR015422">
    <property type="entry name" value="PyrdxlP-dep_Trfase_small"/>
</dbReference>
<evidence type="ECO:0000313" key="12">
    <source>
        <dbReference type="Proteomes" id="UP000648182"/>
    </source>
</evidence>
<evidence type="ECO:0000256" key="3">
    <source>
        <dbReference type="ARBA" id="ARBA00010008"/>
    </source>
</evidence>